<dbReference type="SUPFAM" id="SSF56801">
    <property type="entry name" value="Acetyl-CoA synthetase-like"/>
    <property type="match status" value="1"/>
</dbReference>
<dbReference type="InterPro" id="IPR042099">
    <property type="entry name" value="ANL_N_sf"/>
</dbReference>
<sequence>MNHSLFESFREAAKKSPSKIIVEDAFGESLTYRKLEIKSLVLGHAFKHVIPHDDTIGICLPNTATFGIVFIALQYLGKVTAILNYTTGYRGLISTAQTAGLKVILTSRKFLEKAHMTETFEKLAREGLTIIYLEDIKKAITLKDRILGWTGVSLISHLKSSHDPAIILFTSGSEGEPKGVILSHDNLLSNAHQISERIPFSEHDVLFSSLPFFHAFGLLAGLILPLLYGVKSYIYFSPLDYREIPKKIQETQATILFSTNTFLKGYATTSTPEMLKSLRAVFAGAEKLQEETRLLYHSRFNIPVYQGYGVTEASPVIAVNVEYFHKPGSVGPLLKDIITDIRPEPGVARGGRLFVKGPNVMVGYYVPSHHLTIQHPPEGWHDTGDIAEIDYDGYLFILGRAKRFAKIGGEMVSLGALESALEAKWPGYKHAVLAQPHPTKGEELILLTTHPALSKEDMRATLSGAGFSNLSQPKSVIFRESLPLLSTGKIDYKNLEEMIKNEPSGEACL</sequence>
<feature type="domain" description="AMP-dependent synthetase/ligase" evidence="3">
    <location>
        <begin position="9"/>
        <end position="365"/>
    </location>
</feature>
<dbReference type="PANTHER" id="PTHR43201:SF5">
    <property type="entry name" value="MEDIUM-CHAIN ACYL-COA LIGASE ACSF2, MITOCHONDRIAL"/>
    <property type="match status" value="1"/>
</dbReference>
<dbReference type="PANTHER" id="PTHR43201">
    <property type="entry name" value="ACYL-COA SYNTHETASE"/>
    <property type="match status" value="1"/>
</dbReference>
<evidence type="ECO:0000259" key="3">
    <source>
        <dbReference type="Pfam" id="PF00501"/>
    </source>
</evidence>
<dbReference type="EMBL" id="CP133270">
    <property type="protein sequence ID" value="WVX66265.1"/>
    <property type="molecule type" value="Genomic_DNA"/>
</dbReference>
<gene>
    <name evidence="4" type="ORF">Bealeia1_00441</name>
</gene>
<evidence type="ECO:0000313" key="5">
    <source>
        <dbReference type="Proteomes" id="UP001330434"/>
    </source>
</evidence>
<dbReference type="RefSeq" id="WP_331255150.1">
    <property type="nucleotide sequence ID" value="NZ_CP133270.1"/>
</dbReference>
<organism evidence="4 5">
    <name type="scientific">Candidatus Bealeia paramacronuclearis</name>
    <dbReference type="NCBI Taxonomy" id="1921001"/>
    <lineage>
        <taxon>Bacteria</taxon>
        <taxon>Pseudomonadati</taxon>
        <taxon>Pseudomonadota</taxon>
        <taxon>Alphaproteobacteria</taxon>
        <taxon>Holosporales</taxon>
        <taxon>Holosporaceae</taxon>
        <taxon>Candidatus Bealeia</taxon>
    </lineage>
</organism>
<reference evidence="4 5" key="1">
    <citation type="journal article" date="2024" name="Environ. Microbiol.">
        <title>Novel evolutionary insights on the interactions of the Holosporales (Alphaproteobacteria) with eukaryotic hosts from comparative genomics.</title>
        <authorList>
            <person name="Giovannini M."/>
            <person name="Petroni G."/>
            <person name="Castelli M."/>
        </authorList>
    </citation>
    <scope>NUCLEOTIDE SEQUENCE [LARGE SCALE GENOMIC DNA]</scope>
    <source>
        <strain evidence="4 5">US_Bl 15I1</strain>
    </source>
</reference>
<dbReference type="Pfam" id="PF00501">
    <property type="entry name" value="AMP-binding"/>
    <property type="match status" value="1"/>
</dbReference>
<dbReference type="InterPro" id="IPR020845">
    <property type="entry name" value="AMP-binding_CS"/>
</dbReference>
<comment type="similarity">
    <text evidence="1">Belongs to the ATP-dependent AMP-binding enzyme family.</text>
</comment>
<dbReference type="Gene3D" id="3.40.50.12780">
    <property type="entry name" value="N-terminal domain of ligase-like"/>
    <property type="match status" value="1"/>
</dbReference>
<dbReference type="InterPro" id="IPR000873">
    <property type="entry name" value="AMP-dep_synth/lig_dom"/>
</dbReference>
<dbReference type="InterPro" id="IPR045851">
    <property type="entry name" value="AMP-bd_C_sf"/>
</dbReference>
<evidence type="ECO:0000256" key="2">
    <source>
        <dbReference type="ARBA" id="ARBA00022598"/>
    </source>
</evidence>
<dbReference type="PROSITE" id="PS00455">
    <property type="entry name" value="AMP_BINDING"/>
    <property type="match status" value="1"/>
</dbReference>
<proteinExistence type="inferred from homology"/>
<evidence type="ECO:0000256" key="1">
    <source>
        <dbReference type="ARBA" id="ARBA00006432"/>
    </source>
</evidence>
<protein>
    <submittedName>
        <fullName evidence="4">Acyl-[ACP]--phospholipid O-acyltransferase</fullName>
    </submittedName>
</protein>
<evidence type="ECO:0000313" key="4">
    <source>
        <dbReference type="EMBL" id="WVX66265.1"/>
    </source>
</evidence>
<keyword evidence="5" id="KW-1185">Reference proteome</keyword>
<keyword evidence="2" id="KW-0436">Ligase</keyword>
<accession>A0ABZ2C1K6</accession>
<dbReference type="Proteomes" id="UP001330434">
    <property type="component" value="Chromosome"/>
</dbReference>
<name>A0ABZ2C1K6_9PROT</name>
<dbReference type="Gene3D" id="3.30.300.30">
    <property type="match status" value="1"/>
</dbReference>